<feature type="compositionally biased region" description="Polar residues" evidence="1">
    <location>
        <begin position="58"/>
        <end position="67"/>
    </location>
</feature>
<dbReference type="Proteomes" id="UP000579812">
    <property type="component" value="Unassembled WGS sequence"/>
</dbReference>
<keyword evidence="3" id="KW-1185">Reference proteome</keyword>
<evidence type="ECO:0000313" key="3">
    <source>
        <dbReference type="Proteomes" id="UP000579812"/>
    </source>
</evidence>
<evidence type="ECO:0000313" key="2">
    <source>
        <dbReference type="EMBL" id="KAF4117113.1"/>
    </source>
</evidence>
<comment type="caution">
    <text evidence="2">The sequence shown here is derived from an EMBL/GenBank/DDBJ whole genome shotgun (WGS) entry which is preliminary data.</text>
</comment>
<evidence type="ECO:0000256" key="1">
    <source>
        <dbReference type="SAM" id="MobiDB-lite"/>
    </source>
</evidence>
<reference evidence="2 3" key="1">
    <citation type="submission" date="2020-04" db="EMBL/GenBank/DDBJ databases">
        <title>Chromosome-level genome assembly of a cyprinid fish Onychostoma macrolepis by integration of Nanopore Sequencing, Bionano and Hi-C technology.</title>
        <authorList>
            <person name="Wang D."/>
        </authorList>
    </citation>
    <scope>NUCLEOTIDE SEQUENCE [LARGE SCALE GENOMIC DNA]</scope>
    <source>
        <strain evidence="2">SWU-2019</strain>
        <tissue evidence="2">Muscle</tissue>
    </source>
</reference>
<protein>
    <submittedName>
        <fullName evidence="2">Uncharacterized protein</fullName>
    </submittedName>
</protein>
<sequence>MRSSPPCSAGAAGALGYLENINDSKQLEELPGESDASQSMVSYPYSHILTLSLSLSRTPAFSPSHSLSLRDGSAAQQPEGTEARHPQPSPSLPAQGSGRMGGFVLSGCRSVEISRIWPGCLRVLPPPEAGLDRGQDVKSVSTRCNL</sequence>
<organism evidence="2 3">
    <name type="scientific">Onychostoma macrolepis</name>
    <dbReference type="NCBI Taxonomy" id="369639"/>
    <lineage>
        <taxon>Eukaryota</taxon>
        <taxon>Metazoa</taxon>
        <taxon>Chordata</taxon>
        <taxon>Craniata</taxon>
        <taxon>Vertebrata</taxon>
        <taxon>Euteleostomi</taxon>
        <taxon>Actinopterygii</taxon>
        <taxon>Neopterygii</taxon>
        <taxon>Teleostei</taxon>
        <taxon>Ostariophysi</taxon>
        <taxon>Cypriniformes</taxon>
        <taxon>Cyprinidae</taxon>
        <taxon>Acrossocheilinae</taxon>
        <taxon>Onychostoma</taxon>
    </lineage>
</organism>
<dbReference type="EMBL" id="JAAMOB010000002">
    <property type="protein sequence ID" value="KAF4117113.1"/>
    <property type="molecule type" value="Genomic_DNA"/>
</dbReference>
<accession>A0A7J6DCU3</accession>
<dbReference type="AlphaFoldDB" id="A0A7J6DCU3"/>
<proteinExistence type="predicted"/>
<name>A0A7J6DCU3_9TELE</name>
<gene>
    <name evidence="2" type="ORF">G5714_001666</name>
</gene>
<feature type="region of interest" description="Disordered" evidence="1">
    <location>
        <begin position="58"/>
        <end position="98"/>
    </location>
</feature>